<evidence type="ECO:0000313" key="3">
    <source>
        <dbReference type="EMBL" id="MBA4640275.1"/>
    </source>
</evidence>
<dbReference type="Gene3D" id="3.40.50.1110">
    <property type="entry name" value="SGNH hydrolase"/>
    <property type="match status" value="1"/>
</dbReference>
<sequence length="114" mass="12251">MKKMRERKSCFSLSFEALLVVLILGLQFLEGVNGGCEEAPVIFSFGDSNADTGGLAAGLGFPVNPPNGRSFFGRSTGRLSDGRLVIDFLCKFPPLPKRKKGRKCIGGIEVNRSG</sequence>
<proteinExistence type="inferred from homology"/>
<name>A0A7C8ZES2_OPUST</name>
<evidence type="ECO:0008006" key="4">
    <source>
        <dbReference type="Google" id="ProtNLM"/>
    </source>
</evidence>
<dbReference type="PANTHER" id="PTHR22835:SF275">
    <property type="entry name" value="OS01G0331100 PROTEIN"/>
    <property type="match status" value="1"/>
</dbReference>
<comment type="similarity">
    <text evidence="1">Belongs to the 'GDSL' lipolytic enzyme family.</text>
</comment>
<organism evidence="3">
    <name type="scientific">Opuntia streptacantha</name>
    <name type="common">Prickly pear cactus</name>
    <name type="synonym">Opuntia cardona</name>
    <dbReference type="NCBI Taxonomy" id="393608"/>
    <lineage>
        <taxon>Eukaryota</taxon>
        <taxon>Viridiplantae</taxon>
        <taxon>Streptophyta</taxon>
        <taxon>Embryophyta</taxon>
        <taxon>Tracheophyta</taxon>
        <taxon>Spermatophyta</taxon>
        <taxon>Magnoliopsida</taxon>
        <taxon>eudicotyledons</taxon>
        <taxon>Gunneridae</taxon>
        <taxon>Pentapetalae</taxon>
        <taxon>Caryophyllales</taxon>
        <taxon>Cactineae</taxon>
        <taxon>Cactaceae</taxon>
        <taxon>Opuntioideae</taxon>
        <taxon>Opuntia</taxon>
    </lineage>
</organism>
<dbReference type="GO" id="GO:0009570">
    <property type="term" value="C:chloroplast stroma"/>
    <property type="evidence" value="ECO:0007669"/>
    <property type="project" value="TreeGrafter"/>
</dbReference>
<protein>
    <recommendedName>
        <fullName evidence="4">GDSL esterase/lipase</fullName>
    </recommendedName>
</protein>
<reference evidence="3" key="2">
    <citation type="submission" date="2020-07" db="EMBL/GenBank/DDBJ databases">
        <authorList>
            <person name="Vera ALvarez R."/>
            <person name="Arias-Moreno D.M."/>
            <person name="Jimenez-Jacinto V."/>
            <person name="Jimenez-Bremont J.F."/>
            <person name="Swaminathan K."/>
            <person name="Moose S.P."/>
            <person name="Guerrero-Gonzalez M.L."/>
            <person name="Marino-Ramirez L."/>
            <person name="Landsman D."/>
            <person name="Rodriguez-Kessler M."/>
            <person name="Delgado-Sanchez P."/>
        </authorList>
    </citation>
    <scope>NUCLEOTIDE SEQUENCE</scope>
    <source>
        <tissue evidence="3">Cladode</tissue>
    </source>
</reference>
<keyword evidence="2" id="KW-0732">Signal</keyword>
<dbReference type="InterPro" id="IPR036514">
    <property type="entry name" value="SGNH_hydro_sf"/>
</dbReference>
<feature type="signal peptide" evidence="2">
    <location>
        <begin position="1"/>
        <end position="34"/>
    </location>
</feature>
<reference evidence="3" key="1">
    <citation type="journal article" date="2013" name="J. Plant Res.">
        <title>Effect of fungi and light on seed germination of three Opuntia species from semiarid lands of central Mexico.</title>
        <authorList>
            <person name="Delgado-Sanchez P."/>
            <person name="Jimenez-Bremont J.F."/>
            <person name="Guerrero-Gonzalez Mde L."/>
            <person name="Flores J."/>
        </authorList>
    </citation>
    <scope>NUCLEOTIDE SEQUENCE</scope>
    <source>
        <tissue evidence="3">Cladode</tissue>
    </source>
</reference>
<dbReference type="EMBL" id="GISG01118417">
    <property type="protein sequence ID" value="MBA4640275.1"/>
    <property type="molecule type" value="Transcribed_RNA"/>
</dbReference>
<dbReference type="PANTHER" id="PTHR22835">
    <property type="entry name" value="ZINC FINGER FYVE DOMAIN CONTAINING PROTEIN"/>
    <property type="match status" value="1"/>
</dbReference>
<feature type="chain" id="PRO_5028484910" description="GDSL esterase/lipase" evidence="2">
    <location>
        <begin position="35"/>
        <end position="114"/>
    </location>
</feature>
<evidence type="ECO:0000256" key="2">
    <source>
        <dbReference type="SAM" id="SignalP"/>
    </source>
</evidence>
<evidence type="ECO:0000256" key="1">
    <source>
        <dbReference type="ARBA" id="ARBA00008668"/>
    </source>
</evidence>
<dbReference type="AlphaFoldDB" id="A0A7C8ZES2"/>
<accession>A0A7C8ZES2</accession>